<accession>A0A3N6M014</accession>
<evidence type="ECO:0000313" key="3">
    <source>
        <dbReference type="Proteomes" id="UP000282323"/>
    </source>
</evidence>
<dbReference type="Pfam" id="PF13561">
    <property type="entry name" value="adh_short_C2"/>
    <property type="match status" value="1"/>
</dbReference>
<reference evidence="2 3" key="1">
    <citation type="submission" date="2018-10" db="EMBL/GenBank/DDBJ databases">
        <title>Natrarchaeobius chitinivorans gen. nov., sp. nov., and Natrarchaeobius haloalkaliphilus sp. nov., alkaliphilic, chitin-utilizing haloarchaea from hypersaline alkaline lakes.</title>
        <authorList>
            <person name="Sorokin D.Y."/>
            <person name="Elcheninov A.G."/>
            <person name="Kostrikina N.A."/>
            <person name="Bale N.J."/>
            <person name="Sinninghe Damste J.S."/>
            <person name="Khijniak T.V."/>
            <person name="Kublanov I.V."/>
            <person name="Toshchakov S.V."/>
        </authorList>
    </citation>
    <scope>NUCLEOTIDE SEQUENCE [LARGE SCALE GENOMIC DNA]</scope>
    <source>
        <strain evidence="2 3">AArcht4T</strain>
    </source>
</reference>
<name>A0A3N6M014_NATCH</name>
<dbReference type="Proteomes" id="UP000282323">
    <property type="component" value="Unassembled WGS sequence"/>
</dbReference>
<comment type="caution">
    <text evidence="2">The sequence shown here is derived from an EMBL/GenBank/DDBJ whole genome shotgun (WGS) entry which is preliminary data.</text>
</comment>
<dbReference type="RefSeq" id="WP_124195527.1">
    <property type="nucleotide sequence ID" value="NZ_REGA01000007.1"/>
</dbReference>
<proteinExistence type="inferred from homology"/>
<dbReference type="PRINTS" id="PR00080">
    <property type="entry name" value="SDRFAMILY"/>
</dbReference>
<dbReference type="GO" id="GO:0016616">
    <property type="term" value="F:oxidoreductase activity, acting on the CH-OH group of donors, NAD or NADP as acceptor"/>
    <property type="evidence" value="ECO:0007669"/>
    <property type="project" value="TreeGrafter"/>
</dbReference>
<organism evidence="2 3">
    <name type="scientific">Natrarchaeobius chitinivorans</name>
    <dbReference type="NCBI Taxonomy" id="1679083"/>
    <lineage>
        <taxon>Archaea</taxon>
        <taxon>Methanobacteriati</taxon>
        <taxon>Methanobacteriota</taxon>
        <taxon>Stenosarchaea group</taxon>
        <taxon>Halobacteria</taxon>
        <taxon>Halobacteriales</taxon>
        <taxon>Natrialbaceae</taxon>
        <taxon>Natrarchaeobius</taxon>
    </lineage>
</organism>
<dbReference type="EMBL" id="REGA01000007">
    <property type="protein sequence ID" value="RQG94867.1"/>
    <property type="molecule type" value="Genomic_DNA"/>
</dbReference>
<dbReference type="CDD" id="cd05233">
    <property type="entry name" value="SDR_c"/>
    <property type="match status" value="1"/>
</dbReference>
<dbReference type="FunFam" id="3.40.50.720:FF:000084">
    <property type="entry name" value="Short-chain dehydrogenase reductase"/>
    <property type="match status" value="1"/>
</dbReference>
<dbReference type="InterPro" id="IPR002347">
    <property type="entry name" value="SDR_fam"/>
</dbReference>
<sequence length="268" mass="28358">MANLLEGQTVVVTGGARGNGRGIALKAAENGANVVIADIREEPPEGEPTHVKISDEMDVEAAYVECDVTDLDDIEETLDVADELGGVDALVNNAGIFETADDFFDATPEDFHDVMNVNAMGPFFFSQRAALRMLEQGEGGSIVNVASLNARQGNGKAVVYSMAKAATKLMTYALAQRLGRTGIRVNAIHPGTIETPMTAGVPDEMMERFLEHVPQGRLGQPDDIAGPAVFLASDYASFVNGESITVDGGYASGGGITVPFDFYPDPLE</sequence>
<comment type="similarity">
    <text evidence="1">Belongs to the short-chain dehydrogenases/reductases (SDR) family.</text>
</comment>
<protein>
    <submittedName>
        <fullName evidence="2">SDR family oxidoreductase</fullName>
    </submittedName>
</protein>
<dbReference type="OrthoDB" id="24596at2157"/>
<dbReference type="NCBIfam" id="NF005559">
    <property type="entry name" value="PRK07231.1"/>
    <property type="match status" value="1"/>
</dbReference>
<evidence type="ECO:0000313" key="2">
    <source>
        <dbReference type="EMBL" id="RQG94867.1"/>
    </source>
</evidence>
<keyword evidence="3" id="KW-1185">Reference proteome</keyword>
<gene>
    <name evidence="2" type="ORF">EA473_10235</name>
</gene>
<evidence type="ECO:0000256" key="1">
    <source>
        <dbReference type="ARBA" id="ARBA00006484"/>
    </source>
</evidence>
<dbReference type="PROSITE" id="PS00061">
    <property type="entry name" value="ADH_SHORT"/>
    <property type="match status" value="1"/>
</dbReference>
<dbReference type="SUPFAM" id="SSF51735">
    <property type="entry name" value="NAD(P)-binding Rossmann-fold domains"/>
    <property type="match status" value="1"/>
</dbReference>
<dbReference type="AlphaFoldDB" id="A0A3N6M014"/>
<dbReference type="InterPro" id="IPR036291">
    <property type="entry name" value="NAD(P)-bd_dom_sf"/>
</dbReference>
<dbReference type="PRINTS" id="PR00081">
    <property type="entry name" value="GDHRDH"/>
</dbReference>
<dbReference type="InterPro" id="IPR020904">
    <property type="entry name" value="Sc_DH/Rdtase_CS"/>
</dbReference>
<dbReference type="PANTHER" id="PTHR42760">
    <property type="entry name" value="SHORT-CHAIN DEHYDROGENASES/REDUCTASES FAMILY MEMBER"/>
    <property type="match status" value="1"/>
</dbReference>
<dbReference type="Gene3D" id="3.40.50.720">
    <property type="entry name" value="NAD(P)-binding Rossmann-like Domain"/>
    <property type="match status" value="1"/>
</dbReference>